<evidence type="ECO:0000313" key="1">
    <source>
        <dbReference type="EMBL" id="QGU04290.1"/>
    </source>
</evidence>
<evidence type="ECO:0000313" key="2">
    <source>
        <dbReference type="Proteomes" id="UP000425178"/>
    </source>
</evidence>
<name>A0A6B8W3B3_9CORY</name>
<sequence>MALMKSRRTPAETPQQVLIDGLGSDPAALEQNAGPAGRMLISALDKAVSIQSSAITGYVDFLRKRNPEAPPAEIQELIDKHFLRIATGSGAGAGAAAAIPGIGFFMGAAAISAESLVFLDAAAWYTMASAHLRGIDISGKERRKALILVALLGAKGTAIVDTFVGDIGKTKGAPTISAVARFSAPKLTEMNNSLVRTAVKQLTRRFRKAWLGKIMPLGIGAVVGTIANRKLSKAVIANARESLGMVPASFATPVK</sequence>
<organism evidence="1 2">
    <name type="scientific">Corynebacterium comes</name>
    <dbReference type="NCBI Taxonomy" id="2675218"/>
    <lineage>
        <taxon>Bacteria</taxon>
        <taxon>Bacillati</taxon>
        <taxon>Actinomycetota</taxon>
        <taxon>Actinomycetes</taxon>
        <taxon>Mycobacteriales</taxon>
        <taxon>Corynebacteriaceae</taxon>
        <taxon>Corynebacterium</taxon>
    </lineage>
</organism>
<accession>A0A6B8W3B3</accession>
<protein>
    <recommendedName>
        <fullName evidence="3">EcsC family protein</fullName>
    </recommendedName>
</protein>
<keyword evidence="2" id="KW-1185">Reference proteome</keyword>
<dbReference type="KEGG" id="ccoe:CETAM_05095"/>
<dbReference type="Proteomes" id="UP000425178">
    <property type="component" value="Chromosome"/>
</dbReference>
<dbReference type="RefSeq" id="WP_231587589.1">
    <property type="nucleotide sequence ID" value="NZ_CP046453.1"/>
</dbReference>
<gene>
    <name evidence="1" type="ORF">CETAM_05095</name>
</gene>
<reference evidence="1 2" key="1">
    <citation type="journal article" date="2021" name="Int. J. Syst. Evol. Microbiol.">
        <title>Classification of three corynebacterial strains isolated from a small paddock in North Rhine-Westphalia: proposal of &lt;i&gt;Corynebacterium kalinowskii&lt;/i&gt; sp. nov., &lt;i&gt;Corynebacterium comes&lt;/i&gt; sp. nov. and &lt;i&gt;Corynebacterium occultum&lt;/i&gt; sp. nov.</title>
        <authorList>
            <person name="Schaffert L."/>
            <person name="Ruwe M."/>
            <person name="Milse J."/>
            <person name="Hanuschka K."/>
            <person name="Ortseifen V."/>
            <person name="Droste J."/>
            <person name="Brandt D."/>
            <person name="Schl L."/>
            <person name="Kutter Y."/>
            <person name="Vinke S."/>
            <person name="Vieh P."/>
            <person name="Jacob L."/>
            <person name="L N.C."/>
            <person name="Schulte-Berndt E."/>
            <person name="Hain C."/>
            <person name="Linder M."/>
            <person name="Schmidt P."/>
            <person name="Wollenschl L."/>
            <person name="Luttermann T."/>
            <person name="Thieme E."/>
            <person name="Hassa J."/>
            <person name="Haak M."/>
            <person name="Wittchen M."/>
            <person name="Mentz A."/>
            <person name="Persicke M."/>
            <person name="Busche T."/>
            <person name="R C."/>
        </authorList>
    </citation>
    <scope>NUCLEOTIDE SEQUENCE [LARGE SCALE GENOMIC DNA]</scope>
    <source>
        <strain evidence="1 2">2019</strain>
    </source>
</reference>
<evidence type="ECO:0008006" key="3">
    <source>
        <dbReference type="Google" id="ProtNLM"/>
    </source>
</evidence>
<dbReference type="EMBL" id="CP046453">
    <property type="protein sequence ID" value="QGU04290.1"/>
    <property type="molecule type" value="Genomic_DNA"/>
</dbReference>
<dbReference type="AlphaFoldDB" id="A0A6B8W3B3"/>
<proteinExistence type="predicted"/>